<accession>A0AA86NBG6</accession>
<reference evidence="1" key="1">
    <citation type="submission" date="2023-06" db="EMBL/GenBank/DDBJ databases">
        <authorList>
            <person name="Kurt Z."/>
        </authorList>
    </citation>
    <scope>NUCLEOTIDE SEQUENCE</scope>
</reference>
<name>A0AA86NBG6_9EUKA</name>
<proteinExistence type="predicted"/>
<dbReference type="EMBL" id="CAXDID020000053">
    <property type="protein sequence ID" value="CAL6006081.1"/>
    <property type="molecule type" value="Genomic_DNA"/>
</dbReference>
<keyword evidence="3" id="KW-1185">Reference proteome</keyword>
<sequence length="242" mass="28573">MSSMQHVIREGVFLSKATEVLKTFPNSQNNNSDTAVYQIMMLRNDEYNQFWETMHSQSGVPSSELQQYFTTTVVPHNLVKSSDDSKISFSSLEETKQKFRKSVSRQKTSVSDQFRELFAVSLKENLNRFTFKSYESLRNAELCLKVNAYLEKNDKVRFWKAMVVQGKTSKQIQDYYLHSFQMAIYPRQLSTEDKQLLRHLNEQMASQRPNKVVLEFLSRTAFKDFFKHNILMYIINIRRQNL</sequence>
<dbReference type="EMBL" id="CATOUU010000108">
    <property type="protein sequence ID" value="CAI9916609.1"/>
    <property type="molecule type" value="Genomic_DNA"/>
</dbReference>
<evidence type="ECO:0000313" key="2">
    <source>
        <dbReference type="EMBL" id="CAL6006081.1"/>
    </source>
</evidence>
<dbReference type="Proteomes" id="UP001642409">
    <property type="component" value="Unassembled WGS sequence"/>
</dbReference>
<reference evidence="2 3" key="2">
    <citation type="submission" date="2024-07" db="EMBL/GenBank/DDBJ databases">
        <authorList>
            <person name="Akdeniz Z."/>
        </authorList>
    </citation>
    <scope>NUCLEOTIDE SEQUENCE [LARGE SCALE GENOMIC DNA]</scope>
</reference>
<evidence type="ECO:0000313" key="1">
    <source>
        <dbReference type="EMBL" id="CAI9916609.1"/>
    </source>
</evidence>
<comment type="caution">
    <text evidence="1">The sequence shown here is derived from an EMBL/GenBank/DDBJ whole genome shotgun (WGS) entry which is preliminary data.</text>
</comment>
<dbReference type="AlphaFoldDB" id="A0AA86NBG6"/>
<protein>
    <submittedName>
        <fullName evidence="2">Hypothetical_protein</fullName>
    </submittedName>
</protein>
<evidence type="ECO:0000313" key="3">
    <source>
        <dbReference type="Proteomes" id="UP001642409"/>
    </source>
</evidence>
<gene>
    <name evidence="2" type="ORF">HINF_LOCUS19984</name>
    <name evidence="1" type="ORF">HINF_LOCUS4254</name>
</gene>
<organism evidence="1">
    <name type="scientific">Hexamita inflata</name>
    <dbReference type="NCBI Taxonomy" id="28002"/>
    <lineage>
        <taxon>Eukaryota</taxon>
        <taxon>Metamonada</taxon>
        <taxon>Diplomonadida</taxon>
        <taxon>Hexamitidae</taxon>
        <taxon>Hexamitinae</taxon>
        <taxon>Hexamita</taxon>
    </lineage>
</organism>